<proteinExistence type="inferred from homology"/>
<evidence type="ECO:0000256" key="1">
    <source>
        <dbReference type="ARBA" id="ARBA00004496"/>
    </source>
</evidence>
<dbReference type="InterPro" id="IPR014756">
    <property type="entry name" value="Ig_E-set"/>
</dbReference>
<dbReference type="STRING" id="307972.A0A2G8L188"/>
<dbReference type="AlphaFoldDB" id="A0A2G8L188"/>
<evidence type="ECO:0000313" key="8">
    <source>
        <dbReference type="EMBL" id="PIK54029.1"/>
    </source>
</evidence>
<sequence>MAENENTPPVDAGEEDDIDTPGYKPPAQKTLEEIQNADADDESLVRYKQQLLGDLPAGDTADGKNVVVEKMSFLSNGRDDIELDLRGDLSKLKEKPIIIKEGCEYRIKITFRVKREIVAGLRLHQVTYRKGIRVDKSNAMVGSFGPKAESQEFTLPVDEAPSGMMSRGSYVMKSKFTDDDKFVHLAWDWAFEIKKEWD</sequence>
<comment type="caution">
    <text evidence="8">The sequence shown here is derived from an EMBL/GenBank/DDBJ whole genome shotgun (WGS) entry which is preliminary data.</text>
</comment>
<dbReference type="GO" id="GO:0007266">
    <property type="term" value="P:Rho protein signal transduction"/>
    <property type="evidence" value="ECO:0007669"/>
    <property type="project" value="InterPro"/>
</dbReference>
<evidence type="ECO:0000256" key="7">
    <source>
        <dbReference type="SAM" id="MobiDB-lite"/>
    </source>
</evidence>
<dbReference type="GO" id="GO:0005829">
    <property type="term" value="C:cytosol"/>
    <property type="evidence" value="ECO:0007669"/>
    <property type="project" value="TreeGrafter"/>
</dbReference>
<reference evidence="8 9" key="1">
    <citation type="journal article" date="2017" name="PLoS Biol.">
        <title>The sea cucumber genome provides insights into morphological evolution and visceral regeneration.</title>
        <authorList>
            <person name="Zhang X."/>
            <person name="Sun L."/>
            <person name="Yuan J."/>
            <person name="Sun Y."/>
            <person name="Gao Y."/>
            <person name="Zhang L."/>
            <person name="Li S."/>
            <person name="Dai H."/>
            <person name="Hamel J.F."/>
            <person name="Liu C."/>
            <person name="Yu Y."/>
            <person name="Liu S."/>
            <person name="Lin W."/>
            <person name="Guo K."/>
            <person name="Jin S."/>
            <person name="Xu P."/>
            <person name="Storey K.B."/>
            <person name="Huan P."/>
            <person name="Zhang T."/>
            <person name="Zhou Y."/>
            <person name="Zhang J."/>
            <person name="Lin C."/>
            <person name="Li X."/>
            <person name="Xing L."/>
            <person name="Huo D."/>
            <person name="Sun M."/>
            <person name="Wang L."/>
            <person name="Mercier A."/>
            <person name="Li F."/>
            <person name="Yang H."/>
            <person name="Xiang J."/>
        </authorList>
    </citation>
    <scope>NUCLEOTIDE SEQUENCE [LARGE SCALE GENOMIC DNA]</scope>
    <source>
        <strain evidence="8">Shaxun</strain>
        <tissue evidence="8">Muscle</tissue>
    </source>
</reference>
<dbReference type="Proteomes" id="UP000230750">
    <property type="component" value="Unassembled WGS sequence"/>
</dbReference>
<dbReference type="OrthoDB" id="1683373at2759"/>
<dbReference type="PANTHER" id="PTHR10980:SF3">
    <property type="entry name" value="LD16419P"/>
    <property type="match status" value="1"/>
</dbReference>
<dbReference type="PRINTS" id="PR00492">
    <property type="entry name" value="RHOGDI"/>
</dbReference>
<keyword evidence="3" id="KW-0963">Cytoplasm</keyword>
<dbReference type="Pfam" id="PF02115">
    <property type="entry name" value="Rho_GDI"/>
    <property type="match status" value="1"/>
</dbReference>
<name>A0A2G8L188_STIJA</name>
<evidence type="ECO:0000256" key="6">
    <source>
        <dbReference type="ARBA" id="ARBA00080671"/>
    </source>
</evidence>
<dbReference type="GO" id="GO:0005094">
    <property type="term" value="F:Rho GDP-dissociation inhibitor activity"/>
    <property type="evidence" value="ECO:0007669"/>
    <property type="project" value="InterPro"/>
</dbReference>
<organism evidence="8 9">
    <name type="scientific">Stichopus japonicus</name>
    <name type="common">Sea cucumber</name>
    <dbReference type="NCBI Taxonomy" id="307972"/>
    <lineage>
        <taxon>Eukaryota</taxon>
        <taxon>Metazoa</taxon>
        <taxon>Echinodermata</taxon>
        <taxon>Eleutherozoa</taxon>
        <taxon>Echinozoa</taxon>
        <taxon>Holothuroidea</taxon>
        <taxon>Aspidochirotacea</taxon>
        <taxon>Aspidochirotida</taxon>
        <taxon>Stichopodidae</taxon>
        <taxon>Apostichopus</taxon>
    </lineage>
</organism>
<feature type="region of interest" description="Disordered" evidence="7">
    <location>
        <begin position="1"/>
        <end position="28"/>
    </location>
</feature>
<comment type="function">
    <text evidence="4">Inhibits GDP/GTP exchange reaction of RhoB. Interacts specifically with the GDP- and GTP-bound forms of post-translationally processed Rhob and Rhog proteins, both of which show a growth-regulated expression in mammalian cells. Stimulates the release of the GDP-bound but not the GTP-bound RhoB protein. Also inhibits the GDP/GTP exchange of RhoB but shows less ability to inhibit the dissociation of prebound GTP.</text>
</comment>
<dbReference type="EMBL" id="MRZV01000266">
    <property type="protein sequence ID" value="PIK54029.1"/>
    <property type="molecule type" value="Genomic_DNA"/>
</dbReference>
<comment type="similarity">
    <text evidence="2">Belongs to the Rho GDI family.</text>
</comment>
<evidence type="ECO:0000256" key="2">
    <source>
        <dbReference type="ARBA" id="ARBA00009758"/>
    </source>
</evidence>
<dbReference type="Gene3D" id="2.70.50.30">
    <property type="entry name" value="Coagulation Factor XIII, subunit A, domain 1"/>
    <property type="match status" value="1"/>
</dbReference>
<dbReference type="InterPro" id="IPR024792">
    <property type="entry name" value="RhoGDI_dom_sf"/>
</dbReference>
<evidence type="ECO:0000256" key="5">
    <source>
        <dbReference type="ARBA" id="ARBA00073845"/>
    </source>
</evidence>
<evidence type="ECO:0000256" key="4">
    <source>
        <dbReference type="ARBA" id="ARBA00053735"/>
    </source>
</evidence>
<gene>
    <name evidence="8" type="ORF">BSL78_09058</name>
</gene>
<dbReference type="PANTHER" id="PTHR10980">
    <property type="entry name" value="RHO GDP-DISSOCIATION INHIBITOR"/>
    <property type="match status" value="1"/>
</dbReference>
<comment type="subcellular location">
    <subcellularLocation>
        <location evidence="1">Cytoplasm</location>
    </subcellularLocation>
</comment>
<dbReference type="InterPro" id="IPR000406">
    <property type="entry name" value="Rho_GDI"/>
</dbReference>
<dbReference type="SUPFAM" id="SSF81296">
    <property type="entry name" value="E set domains"/>
    <property type="match status" value="1"/>
</dbReference>
<protein>
    <recommendedName>
        <fullName evidence="5">Rho GDP-dissociation inhibitor 3</fullName>
    </recommendedName>
    <alternativeName>
        <fullName evidence="6">Rho-GDI gamma</fullName>
    </alternativeName>
</protein>
<dbReference type="GO" id="GO:0016020">
    <property type="term" value="C:membrane"/>
    <property type="evidence" value="ECO:0007669"/>
    <property type="project" value="TreeGrafter"/>
</dbReference>
<evidence type="ECO:0000313" key="9">
    <source>
        <dbReference type="Proteomes" id="UP000230750"/>
    </source>
</evidence>
<keyword evidence="9" id="KW-1185">Reference proteome</keyword>
<dbReference type="FunFam" id="2.70.50.30:FF:000001">
    <property type="entry name" value="Rho GDP-dissociation inhibitor 1"/>
    <property type="match status" value="1"/>
</dbReference>
<accession>A0A2G8L188</accession>
<evidence type="ECO:0000256" key="3">
    <source>
        <dbReference type="ARBA" id="ARBA00022490"/>
    </source>
</evidence>